<evidence type="ECO:0000256" key="3">
    <source>
        <dbReference type="ARBA" id="ARBA00023125"/>
    </source>
</evidence>
<dbReference type="Proteomes" id="UP001234787">
    <property type="component" value="Unassembled WGS sequence"/>
</dbReference>
<dbReference type="EMBL" id="BSEH01000231">
    <property type="protein sequence ID" value="GLJ57995.1"/>
    <property type="molecule type" value="Genomic_DNA"/>
</dbReference>
<dbReference type="GO" id="GO:0003677">
    <property type="term" value="F:DNA binding"/>
    <property type="evidence" value="ECO:0007669"/>
    <property type="project" value="UniProtKB-KW"/>
</dbReference>
<sequence length="347" mass="38356">MDPENTSNVFFDLRSSVYCGVTCHKETGRYKAYLWCSNCPIEGQTHKGKQGGFDQEEKAARAYDLAALKCRGPSTLINFPRQNYETELTEMRNMSKDQYIQFIKRSSDSFSRGTSAYRGVTRCPSDGGWQARIGGVAGYKNLYLGTFDDQEGAAEAYDIAAIKYRGKKAVTNFDTSRYDVKAIRNNTLPVGRNAKRTRVEEEDKESIGKNDDFPYNLFRFKPATINSQRTDNLSSFANCIAPTAVNWQTNHGLEMGGSSVPSNTSLAFPFSCIRKGFVVSKVPAFENLLSLCTPTSCFPGQSSGLVSAGHDNLMPEAPSLQVSESGRGTGAACQLPIKFNIWSNIRM</sequence>
<evidence type="ECO:0000256" key="2">
    <source>
        <dbReference type="ARBA" id="ARBA00023015"/>
    </source>
</evidence>
<feature type="domain" description="AP2/ERF" evidence="6">
    <location>
        <begin position="116"/>
        <end position="174"/>
    </location>
</feature>
<evidence type="ECO:0000313" key="9">
    <source>
        <dbReference type="EMBL" id="GLJ59132.1"/>
    </source>
</evidence>
<evidence type="ECO:0000313" key="7">
    <source>
        <dbReference type="EMBL" id="GLJ57995.1"/>
    </source>
</evidence>
<dbReference type="Gene3D" id="3.30.730.10">
    <property type="entry name" value="AP2/ERF domain"/>
    <property type="match status" value="2"/>
</dbReference>
<keyword evidence="2" id="KW-0805">Transcription regulation</keyword>
<name>A0AAD3NM07_CRYJA</name>
<dbReference type="InterPro" id="IPR001471">
    <property type="entry name" value="AP2/ERF_dom"/>
</dbReference>
<gene>
    <name evidence="7" type="ORF">SUGI_1397220</name>
    <name evidence="8" type="ORF">SUGI_1397250</name>
    <name evidence="9" type="ORF">SUGI_1493710</name>
</gene>
<dbReference type="Pfam" id="PF00847">
    <property type="entry name" value="AP2"/>
    <property type="match status" value="1"/>
</dbReference>
<dbReference type="GO" id="GO:0003700">
    <property type="term" value="F:DNA-binding transcription factor activity"/>
    <property type="evidence" value="ECO:0007669"/>
    <property type="project" value="InterPro"/>
</dbReference>
<evidence type="ECO:0000259" key="6">
    <source>
        <dbReference type="PROSITE" id="PS51032"/>
    </source>
</evidence>
<evidence type="ECO:0000256" key="5">
    <source>
        <dbReference type="ARBA" id="ARBA00023242"/>
    </source>
</evidence>
<dbReference type="SUPFAM" id="SSF54171">
    <property type="entry name" value="DNA-binding domain"/>
    <property type="match status" value="2"/>
</dbReference>
<accession>A0AAD3NM07</accession>
<proteinExistence type="predicted"/>
<dbReference type="EMBL" id="BSEH01000705">
    <property type="protein sequence ID" value="GLJ59132.1"/>
    <property type="molecule type" value="Genomic_DNA"/>
</dbReference>
<evidence type="ECO:0000256" key="1">
    <source>
        <dbReference type="ARBA" id="ARBA00004123"/>
    </source>
</evidence>
<evidence type="ECO:0000256" key="4">
    <source>
        <dbReference type="ARBA" id="ARBA00023163"/>
    </source>
</evidence>
<comment type="subcellular location">
    <subcellularLocation>
        <location evidence="1">Nucleus</location>
    </subcellularLocation>
</comment>
<dbReference type="CDD" id="cd00018">
    <property type="entry name" value="AP2"/>
    <property type="match status" value="2"/>
</dbReference>
<dbReference type="PRINTS" id="PR00367">
    <property type="entry name" value="ETHRSPELEMNT"/>
</dbReference>
<reference evidence="7" key="1">
    <citation type="submission" date="2022-12" db="EMBL/GenBank/DDBJ databases">
        <title>Chromosome-Level Genome Assembly of Japanese Cedar (Cryptomeriajaponica D. Don).</title>
        <authorList>
            <person name="Fujino T."/>
            <person name="Yamaguchi K."/>
            <person name="Yokoyama T."/>
            <person name="Hamanaka T."/>
            <person name="Harazono Y."/>
            <person name="Kamada H."/>
            <person name="Kobayashi W."/>
            <person name="Ujino-Ihara T."/>
            <person name="Uchiyama K."/>
            <person name="Matsumoto A."/>
            <person name="Izuno A."/>
            <person name="Tsumura Y."/>
            <person name="Toyoda A."/>
            <person name="Shigenobu S."/>
            <person name="Moriguchi Y."/>
            <person name="Ueno S."/>
            <person name="Kasahara M."/>
        </authorList>
    </citation>
    <scope>NUCLEOTIDE SEQUENCE</scope>
</reference>
<protein>
    <recommendedName>
        <fullName evidence="6">AP2/ERF domain-containing protein</fullName>
    </recommendedName>
</protein>
<comment type="caution">
    <text evidence="7">The sequence shown here is derived from an EMBL/GenBank/DDBJ whole genome shotgun (WGS) entry which is preliminary data.</text>
</comment>
<dbReference type="GO" id="GO:0005634">
    <property type="term" value="C:nucleus"/>
    <property type="evidence" value="ECO:0007669"/>
    <property type="project" value="UniProtKB-SubCell"/>
</dbReference>
<evidence type="ECO:0000313" key="10">
    <source>
        <dbReference type="Proteomes" id="UP001234787"/>
    </source>
</evidence>
<dbReference type="PANTHER" id="PTHR32467">
    <property type="entry name" value="AP2-LIKE ETHYLENE-RESPONSIVE TRANSCRIPTION FACTOR"/>
    <property type="match status" value="1"/>
</dbReference>
<keyword evidence="4" id="KW-0804">Transcription</keyword>
<dbReference type="PANTHER" id="PTHR32467:SF90">
    <property type="entry name" value="AP2-LIKE ETHYLENE-RESPONSIVE TRANSCRIPTION FACTOR AIL1"/>
    <property type="match status" value="1"/>
</dbReference>
<keyword evidence="3" id="KW-0238">DNA-binding</keyword>
<dbReference type="InterPro" id="IPR036955">
    <property type="entry name" value="AP2/ERF_dom_sf"/>
</dbReference>
<dbReference type="PROSITE" id="PS51032">
    <property type="entry name" value="AP2_ERF"/>
    <property type="match status" value="2"/>
</dbReference>
<organism evidence="7 10">
    <name type="scientific">Cryptomeria japonica</name>
    <name type="common">Japanese cedar</name>
    <name type="synonym">Cupressus japonica</name>
    <dbReference type="NCBI Taxonomy" id="3369"/>
    <lineage>
        <taxon>Eukaryota</taxon>
        <taxon>Viridiplantae</taxon>
        <taxon>Streptophyta</taxon>
        <taxon>Embryophyta</taxon>
        <taxon>Tracheophyta</taxon>
        <taxon>Spermatophyta</taxon>
        <taxon>Pinopsida</taxon>
        <taxon>Pinidae</taxon>
        <taxon>Conifers II</taxon>
        <taxon>Cupressales</taxon>
        <taxon>Cupressaceae</taxon>
        <taxon>Cryptomeria</taxon>
    </lineage>
</organism>
<dbReference type="InterPro" id="IPR016177">
    <property type="entry name" value="DNA-bd_dom_sf"/>
</dbReference>
<feature type="domain" description="AP2/ERF" evidence="6">
    <location>
        <begin position="17"/>
        <end position="80"/>
    </location>
</feature>
<dbReference type="EMBL" id="BSEH01000231">
    <property type="protein sequence ID" value="GLJ57997.1"/>
    <property type="molecule type" value="Genomic_DNA"/>
</dbReference>
<dbReference type="AlphaFoldDB" id="A0AAD3NM07"/>
<keyword evidence="5" id="KW-0539">Nucleus</keyword>
<dbReference type="SMART" id="SM00380">
    <property type="entry name" value="AP2"/>
    <property type="match status" value="2"/>
</dbReference>
<evidence type="ECO:0000313" key="8">
    <source>
        <dbReference type="EMBL" id="GLJ57997.1"/>
    </source>
</evidence>
<keyword evidence="10" id="KW-1185">Reference proteome</keyword>